<name>A0ABW6IJK7_9CYAN</name>
<proteinExistence type="predicted"/>
<accession>A0ABW6IJK7</accession>
<sequence length="311" mass="35791">MSEFDVFLAHNSLDKPLIQKIYDELQKRGIKPWLDEVEICPGDNFQFMIRKAIKAARTAAICIGQNELGKWQELETQTFVSLAVQQSVRIIPVLLPGVEKIPESAFALDNFHAVKFGETLNNQQAFDLLEWGITGKKPELPWKISGLEDPSPEPEKICQEFDPTKILFIKNVKDPSGCWAYRLKGVREDKAPVFELMWRSSAHGSGSPKAGDLMILHQQAKVTHVVEFLDDEVRKMDFGFLRWVKAVWIPRQQDWYQLPHQKEILGFSPKYSDGNTHDFRSPNFSTFRNAWTSLSDFQHYVADELKKLDNI</sequence>
<evidence type="ECO:0000313" key="3">
    <source>
        <dbReference type="Proteomes" id="UP001600165"/>
    </source>
</evidence>
<keyword evidence="3" id="KW-1185">Reference proteome</keyword>
<reference evidence="2 3" key="1">
    <citation type="submission" date="2024-10" db="EMBL/GenBank/DDBJ databases">
        <authorList>
            <person name="Ratan Roy A."/>
            <person name="Morales Sandoval P.H."/>
            <person name="De Los Santos Villalobos S."/>
            <person name="Chakraborty S."/>
            <person name="Mukherjee J."/>
        </authorList>
    </citation>
    <scope>NUCLEOTIDE SEQUENCE [LARGE SCALE GENOMIC DNA]</scope>
    <source>
        <strain evidence="2 3">S1</strain>
    </source>
</reference>
<dbReference type="InterPro" id="IPR035897">
    <property type="entry name" value="Toll_tir_struct_dom_sf"/>
</dbReference>
<dbReference type="EMBL" id="JBHZOL010000107">
    <property type="protein sequence ID" value="MFE4108376.1"/>
    <property type="molecule type" value="Genomic_DNA"/>
</dbReference>
<protein>
    <submittedName>
        <fullName evidence="2">Toll/interleukin-1 receptor domain-containing protein</fullName>
    </submittedName>
</protein>
<feature type="domain" description="TIR" evidence="1">
    <location>
        <begin position="2"/>
        <end position="140"/>
    </location>
</feature>
<gene>
    <name evidence="2" type="ORF">ACFVKH_19000</name>
</gene>
<evidence type="ECO:0000259" key="1">
    <source>
        <dbReference type="PROSITE" id="PS50104"/>
    </source>
</evidence>
<evidence type="ECO:0000313" key="2">
    <source>
        <dbReference type="EMBL" id="MFE4108376.1"/>
    </source>
</evidence>
<dbReference type="Pfam" id="PF13676">
    <property type="entry name" value="TIR_2"/>
    <property type="match status" value="1"/>
</dbReference>
<dbReference type="InterPro" id="IPR000157">
    <property type="entry name" value="TIR_dom"/>
</dbReference>
<comment type="caution">
    <text evidence="2">The sequence shown here is derived from an EMBL/GenBank/DDBJ whole genome shotgun (WGS) entry which is preliminary data.</text>
</comment>
<dbReference type="Gene3D" id="3.40.50.10140">
    <property type="entry name" value="Toll/interleukin-1 receptor homology (TIR) domain"/>
    <property type="match status" value="1"/>
</dbReference>
<dbReference type="Proteomes" id="UP001600165">
    <property type="component" value="Unassembled WGS sequence"/>
</dbReference>
<dbReference type="SUPFAM" id="SSF52200">
    <property type="entry name" value="Toll/Interleukin receptor TIR domain"/>
    <property type="match status" value="1"/>
</dbReference>
<organism evidence="2 3">
    <name type="scientific">Almyronema epifaneia S1</name>
    <dbReference type="NCBI Taxonomy" id="2991925"/>
    <lineage>
        <taxon>Bacteria</taxon>
        <taxon>Bacillati</taxon>
        <taxon>Cyanobacteriota</taxon>
        <taxon>Cyanophyceae</taxon>
        <taxon>Nodosilineales</taxon>
        <taxon>Nodosilineaceae</taxon>
        <taxon>Almyronema</taxon>
        <taxon>Almyronema epifaneia</taxon>
    </lineage>
</organism>
<keyword evidence="2" id="KW-0675">Receptor</keyword>
<dbReference type="RefSeq" id="WP_377968007.1">
    <property type="nucleotide sequence ID" value="NZ_JBHZOL010000107.1"/>
</dbReference>
<dbReference type="PROSITE" id="PS50104">
    <property type="entry name" value="TIR"/>
    <property type="match status" value="1"/>
</dbReference>